<comment type="caution">
    <text evidence="1">The sequence shown here is derived from an EMBL/GenBank/DDBJ whole genome shotgun (WGS) entry which is preliminary data.</text>
</comment>
<dbReference type="EMBL" id="JAMKPW020000015">
    <property type="protein sequence ID" value="KAK8210376.1"/>
    <property type="molecule type" value="Genomic_DNA"/>
</dbReference>
<name>A0ACC3SEX6_9PEZI</name>
<sequence length="162" mass="17026">MLTRILRVALICEGLGPVAKLQTQSLLRDSQFPLPDQEVATVGGNPGPGSAPAGPYDTRPAMHGHESCKLIAVLYNRSVTSCALRRTAAGDEQSGRTNLVVHRSRACLPRCGGCVGGMEGGQSANQPASKQQAKVRSLPRMSLRAAPAGRTTETGHGLWDVS</sequence>
<accession>A0ACC3SEX6</accession>
<proteinExistence type="predicted"/>
<organism evidence="1 2">
    <name type="scientific">Zalaria obscura</name>
    <dbReference type="NCBI Taxonomy" id="2024903"/>
    <lineage>
        <taxon>Eukaryota</taxon>
        <taxon>Fungi</taxon>
        <taxon>Dikarya</taxon>
        <taxon>Ascomycota</taxon>
        <taxon>Pezizomycotina</taxon>
        <taxon>Dothideomycetes</taxon>
        <taxon>Dothideomycetidae</taxon>
        <taxon>Dothideales</taxon>
        <taxon>Zalariaceae</taxon>
        <taxon>Zalaria</taxon>
    </lineage>
</organism>
<dbReference type="Proteomes" id="UP001320706">
    <property type="component" value="Unassembled WGS sequence"/>
</dbReference>
<evidence type="ECO:0000313" key="2">
    <source>
        <dbReference type="Proteomes" id="UP001320706"/>
    </source>
</evidence>
<keyword evidence="2" id="KW-1185">Reference proteome</keyword>
<evidence type="ECO:0000313" key="1">
    <source>
        <dbReference type="EMBL" id="KAK8210376.1"/>
    </source>
</evidence>
<protein>
    <submittedName>
        <fullName evidence="1">Uncharacterized protein</fullName>
    </submittedName>
</protein>
<reference evidence="1" key="1">
    <citation type="submission" date="2024-02" db="EMBL/GenBank/DDBJ databases">
        <title>Metagenome Assembled Genome of Zalaria obscura JY119.</title>
        <authorList>
            <person name="Vighnesh L."/>
            <person name="Jagadeeshwari U."/>
            <person name="Venkata Ramana C."/>
            <person name="Sasikala C."/>
        </authorList>
    </citation>
    <scope>NUCLEOTIDE SEQUENCE</scope>
    <source>
        <strain evidence="1">JY119</strain>
    </source>
</reference>
<gene>
    <name evidence="1" type="ORF">M8818_003546</name>
</gene>